<comment type="caution">
    <text evidence="1">The sequence shown here is derived from an EMBL/GenBank/DDBJ whole genome shotgun (WGS) entry which is preliminary data.</text>
</comment>
<organism evidence="1 2">
    <name type="scientific">Aspergillus tanneri</name>
    <dbReference type="NCBI Taxonomy" id="1220188"/>
    <lineage>
        <taxon>Eukaryota</taxon>
        <taxon>Fungi</taxon>
        <taxon>Dikarya</taxon>
        <taxon>Ascomycota</taxon>
        <taxon>Pezizomycotina</taxon>
        <taxon>Eurotiomycetes</taxon>
        <taxon>Eurotiomycetidae</taxon>
        <taxon>Eurotiales</taxon>
        <taxon>Aspergillaceae</taxon>
        <taxon>Aspergillus</taxon>
        <taxon>Aspergillus subgen. Circumdati</taxon>
    </lineage>
</organism>
<sequence>MAQKKLKSVGVRVLYGFSLDHSNSGAWETIAKNLTANEAMGLNARAQSAIDTFSSKQNKNMIPSHQRVIDFGFSALWLPRIMDCHNDRRNWGKYSGVCYELSAASKERDRAKTKEAQDWKRSLAGQLQIKRKTPTLREPYWDSRRLMA</sequence>
<dbReference type="VEuPathDB" id="FungiDB:EYZ11_002433"/>
<name>A0A5M9N2A9_9EURO</name>
<gene>
    <name evidence="1" type="ORF">ATNIH1004_003812</name>
</gene>
<reference evidence="1 2" key="1">
    <citation type="submission" date="2019-08" db="EMBL/GenBank/DDBJ databases">
        <title>The genome sequence of a newly discovered highly antifungal drug resistant Aspergillus species, Aspergillus tanneri NIH 1004.</title>
        <authorList>
            <person name="Mounaud S."/>
            <person name="Singh I."/>
            <person name="Joardar V."/>
            <person name="Pakala S."/>
            <person name="Pakala S."/>
            <person name="Venepally P."/>
            <person name="Chung J.K."/>
            <person name="Losada L."/>
            <person name="Nierman W.C."/>
        </authorList>
    </citation>
    <scope>NUCLEOTIDE SEQUENCE [LARGE SCALE GENOMIC DNA]</scope>
    <source>
        <strain evidence="1 2">NIH1004</strain>
    </source>
</reference>
<proteinExistence type="predicted"/>
<protein>
    <submittedName>
        <fullName evidence="1">Uncharacterized protein</fullName>
    </submittedName>
</protein>
<dbReference type="GeneID" id="54326514"/>
<dbReference type="OrthoDB" id="4907280at2759"/>
<evidence type="ECO:0000313" key="2">
    <source>
        <dbReference type="Proteomes" id="UP000324241"/>
    </source>
</evidence>
<accession>A0A5M9N2A9</accession>
<evidence type="ECO:0000313" key="1">
    <source>
        <dbReference type="EMBL" id="KAA8651119.1"/>
    </source>
</evidence>
<dbReference type="AlphaFoldDB" id="A0A5M9N2A9"/>
<dbReference type="RefSeq" id="XP_033430480.1">
    <property type="nucleotide sequence ID" value="XM_033568485.1"/>
</dbReference>
<dbReference type="EMBL" id="QUQM01000001">
    <property type="protein sequence ID" value="KAA8651119.1"/>
    <property type="molecule type" value="Genomic_DNA"/>
</dbReference>
<dbReference type="Proteomes" id="UP000324241">
    <property type="component" value="Unassembled WGS sequence"/>
</dbReference>